<dbReference type="EMBL" id="AATQ01000008">
    <property type="protein sequence ID" value="EAU47265.1"/>
    <property type="molecule type" value="Genomic_DNA"/>
</dbReference>
<keyword evidence="2" id="KW-1185">Reference proteome</keyword>
<dbReference type="STRING" id="314265.R2601_06063"/>
<dbReference type="Proteomes" id="UP000006230">
    <property type="component" value="Unassembled WGS sequence"/>
</dbReference>
<proteinExistence type="predicted"/>
<evidence type="ECO:0000313" key="2">
    <source>
        <dbReference type="Proteomes" id="UP000006230"/>
    </source>
</evidence>
<gene>
    <name evidence="1" type="ORF">R2601_06063</name>
</gene>
<reference evidence="1 2" key="1">
    <citation type="journal article" date="2010" name="J. Bacteriol.">
        <title>Genome sequences of Pelagibaca bermudensis HTCC2601T and Maritimibacter alkaliphilus HTCC2654T, the type strains of two marine Roseobacter genera.</title>
        <authorList>
            <person name="Thrash J.C."/>
            <person name="Cho J.C."/>
            <person name="Ferriera S."/>
            <person name="Johnson J."/>
            <person name="Vergin K.L."/>
            <person name="Giovannoni S.J."/>
        </authorList>
    </citation>
    <scope>NUCLEOTIDE SEQUENCE [LARGE SCALE GENOMIC DNA]</scope>
    <source>
        <strain evidence="2">DSM 26914 / JCM 13377 / KCTC 12554 / HTCC2601</strain>
    </source>
</reference>
<organism evidence="1 2">
    <name type="scientific">Salipiger bermudensis (strain DSM 26914 / JCM 13377 / KCTC 12554 / HTCC2601)</name>
    <name type="common">Pelagibaca bermudensis</name>
    <dbReference type="NCBI Taxonomy" id="314265"/>
    <lineage>
        <taxon>Bacteria</taxon>
        <taxon>Pseudomonadati</taxon>
        <taxon>Pseudomonadota</taxon>
        <taxon>Alphaproteobacteria</taxon>
        <taxon>Rhodobacterales</taxon>
        <taxon>Roseobacteraceae</taxon>
        <taxon>Salipiger</taxon>
    </lineage>
</organism>
<dbReference type="AlphaFoldDB" id="Q0FSI8"/>
<sequence>MSVSSLLASEIQNDSALLGDPEEGAAFFVQSGGILAEVVAGGWLDLMTSAPRSARRAQPYGPAI</sequence>
<evidence type="ECO:0000313" key="1">
    <source>
        <dbReference type="EMBL" id="EAU47265.1"/>
    </source>
</evidence>
<accession>Q0FSI8</accession>
<dbReference type="HOGENOM" id="CLU_2863830_0_0_5"/>
<comment type="caution">
    <text evidence="1">The sequence shown here is derived from an EMBL/GenBank/DDBJ whole genome shotgun (WGS) entry which is preliminary data.</text>
</comment>
<protein>
    <submittedName>
        <fullName evidence="1">Uncharacterized protein</fullName>
    </submittedName>
</protein>
<name>Q0FSI8_SALBH</name>